<dbReference type="RefSeq" id="WP_156701839.1">
    <property type="nucleotide sequence ID" value="NZ_CACRUP010000017.1"/>
</dbReference>
<reference evidence="2" key="1">
    <citation type="submission" date="2019-11" db="EMBL/GenBank/DDBJ databases">
        <authorList>
            <person name="Feng L."/>
        </authorList>
    </citation>
    <scope>NUCLEOTIDE SEQUENCE</scope>
    <source>
        <strain evidence="2">PgorbachiiLFYP46</strain>
    </source>
</reference>
<keyword evidence="2" id="KW-0489">Methyltransferase</keyword>
<dbReference type="InterPro" id="IPR000257">
    <property type="entry name" value="Uroporphyrinogen_deCOase"/>
</dbReference>
<dbReference type="GO" id="GO:0006779">
    <property type="term" value="P:porphyrin-containing compound biosynthetic process"/>
    <property type="evidence" value="ECO:0007669"/>
    <property type="project" value="InterPro"/>
</dbReference>
<evidence type="ECO:0000313" key="2">
    <source>
        <dbReference type="EMBL" id="VYU06096.1"/>
    </source>
</evidence>
<keyword evidence="2" id="KW-0808">Transferase</keyword>
<organism evidence="2">
    <name type="scientific">Peptoniphilus gorbachii</name>
    <dbReference type="NCBI Taxonomy" id="411567"/>
    <lineage>
        <taxon>Bacteria</taxon>
        <taxon>Bacillati</taxon>
        <taxon>Bacillota</taxon>
        <taxon>Tissierellia</taxon>
        <taxon>Tissierellales</taxon>
        <taxon>Peptoniphilaceae</taxon>
        <taxon>Peptoniphilus</taxon>
    </lineage>
</organism>
<dbReference type="GO" id="GO:0004853">
    <property type="term" value="F:uroporphyrinogen decarboxylase activity"/>
    <property type="evidence" value="ECO:0007669"/>
    <property type="project" value="InterPro"/>
</dbReference>
<dbReference type="InterPro" id="IPR038071">
    <property type="entry name" value="UROD/MetE-like_sf"/>
</dbReference>
<gene>
    <name evidence="2" type="ORF">PGLFYP46_01771</name>
</gene>
<dbReference type="EMBL" id="CACRUP010000017">
    <property type="protein sequence ID" value="VYU06096.1"/>
    <property type="molecule type" value="Genomic_DNA"/>
</dbReference>
<dbReference type="GO" id="GO:0032259">
    <property type="term" value="P:methylation"/>
    <property type="evidence" value="ECO:0007669"/>
    <property type="project" value="UniProtKB-KW"/>
</dbReference>
<name>A0A6N3BMM4_9FIRM</name>
<protein>
    <submittedName>
        <fullName evidence="2">Methylcobalamin:coenzyme M methyltransferase</fullName>
    </submittedName>
</protein>
<dbReference type="SUPFAM" id="SSF51726">
    <property type="entry name" value="UROD/MetE-like"/>
    <property type="match status" value="1"/>
</dbReference>
<proteinExistence type="predicted"/>
<feature type="domain" description="Uroporphyrinogen decarboxylase (URO-D)" evidence="1">
    <location>
        <begin position="32"/>
        <end position="316"/>
    </location>
</feature>
<dbReference type="Pfam" id="PF01208">
    <property type="entry name" value="URO-D"/>
    <property type="match status" value="1"/>
</dbReference>
<accession>A0A6N3BMM4</accession>
<dbReference type="PANTHER" id="PTHR47099:SF1">
    <property type="entry name" value="METHYLCOBAMIDE:COM METHYLTRANSFERASE MTBA"/>
    <property type="match status" value="1"/>
</dbReference>
<evidence type="ECO:0000259" key="1">
    <source>
        <dbReference type="Pfam" id="PF01208"/>
    </source>
</evidence>
<dbReference type="PANTHER" id="PTHR47099">
    <property type="entry name" value="METHYLCOBAMIDE:COM METHYLTRANSFERASE MTBA"/>
    <property type="match status" value="1"/>
</dbReference>
<dbReference type="AlphaFoldDB" id="A0A6N3BMM4"/>
<sequence length="336" mass="38399">MNKVQKIKNVLKGDDIGGVAFGFWTHLPGIDLDPVRLAEETYKFYKKYDIDFVKTMNNGMYAIEDYGCEIDYSEVEKGGVAKLVHTPINGPKDWERISKCDLNSGALKRELDSLKLLKEKINGEAPIIFTVFSPITIAAKLSRNLVFEHIKNGDAKSVEKALIVITENTKSLIREIKKIGVDGVFFAAQSSSYDITDLETYEKFGKPYDLEVLKEAKDMWFNVIHAHGNNIMFKILRDYPVDVFNWHGWETLPDIKEAQIATQKTIMTGVSRMDITNSNLNELSNQIYKTIMDTKGKRLILTPGCVIRHPLNEDTLNFVKNEINYWYEKIMKEGNI</sequence>
<dbReference type="GO" id="GO:0008168">
    <property type="term" value="F:methyltransferase activity"/>
    <property type="evidence" value="ECO:0007669"/>
    <property type="project" value="UniProtKB-KW"/>
</dbReference>
<dbReference type="Gene3D" id="3.20.20.210">
    <property type="match status" value="1"/>
</dbReference>
<dbReference type="InterPro" id="IPR052024">
    <property type="entry name" value="Methanogen_methyltrans"/>
</dbReference>